<dbReference type="GO" id="GO:0006644">
    <property type="term" value="P:phospholipid metabolic process"/>
    <property type="evidence" value="ECO:0007669"/>
    <property type="project" value="TreeGrafter"/>
</dbReference>
<dbReference type="AlphaFoldDB" id="A0A8K0KI38"/>
<gene>
    <name evidence="1" type="ORF">J437_LFUL016032</name>
</gene>
<keyword evidence="2" id="KW-1185">Reference proteome</keyword>
<protein>
    <submittedName>
        <fullName evidence="1">Uncharacterized protein</fullName>
    </submittedName>
</protein>
<dbReference type="InterPro" id="IPR038885">
    <property type="entry name" value="PLB1"/>
</dbReference>
<dbReference type="EMBL" id="KZ308935">
    <property type="protein sequence ID" value="KAG8235659.1"/>
    <property type="molecule type" value="Genomic_DNA"/>
</dbReference>
<dbReference type="GO" id="GO:0050253">
    <property type="term" value="F:retinyl-palmitate esterase activity"/>
    <property type="evidence" value="ECO:0007669"/>
    <property type="project" value="TreeGrafter"/>
</dbReference>
<accession>A0A8K0KI38</accession>
<dbReference type="GO" id="GO:0031526">
    <property type="term" value="C:brush border membrane"/>
    <property type="evidence" value="ECO:0007669"/>
    <property type="project" value="TreeGrafter"/>
</dbReference>
<dbReference type="GO" id="GO:0004623">
    <property type="term" value="F:phospholipase A2 activity"/>
    <property type="evidence" value="ECO:0007669"/>
    <property type="project" value="TreeGrafter"/>
</dbReference>
<dbReference type="Proteomes" id="UP000792457">
    <property type="component" value="Unassembled WGS sequence"/>
</dbReference>
<organism evidence="1 2">
    <name type="scientific">Ladona fulva</name>
    <name type="common">Scarce chaser dragonfly</name>
    <name type="synonym">Libellula fulva</name>
    <dbReference type="NCBI Taxonomy" id="123851"/>
    <lineage>
        <taxon>Eukaryota</taxon>
        <taxon>Metazoa</taxon>
        <taxon>Ecdysozoa</taxon>
        <taxon>Arthropoda</taxon>
        <taxon>Hexapoda</taxon>
        <taxon>Insecta</taxon>
        <taxon>Pterygota</taxon>
        <taxon>Palaeoptera</taxon>
        <taxon>Odonata</taxon>
        <taxon>Epiprocta</taxon>
        <taxon>Anisoptera</taxon>
        <taxon>Libelluloidea</taxon>
        <taxon>Libellulidae</taxon>
        <taxon>Ladona</taxon>
    </lineage>
</organism>
<dbReference type="GO" id="GO:0004622">
    <property type="term" value="F:phosphatidylcholine lysophospholipase activity"/>
    <property type="evidence" value="ECO:0007669"/>
    <property type="project" value="TreeGrafter"/>
</dbReference>
<dbReference type="PANTHER" id="PTHR21325:SF52">
    <property type="entry name" value="PHOSPHOLIPASE B1, MEMBRANE-ASSOCIATED"/>
    <property type="match status" value="1"/>
</dbReference>
<sequence>MSHLVKRYQEAERQLVQSDRYDGRDDFTVELQTFSRAANGPSSPREREDEDLIRFLKEFQPWTPECFHFNQKGMAYVSIALWNNLMEPVGNKTESFRLFTHRDIKCPTKTAPYIFTKKNSINYYKTGSQ</sequence>
<reference evidence="1" key="1">
    <citation type="submission" date="2013-04" db="EMBL/GenBank/DDBJ databases">
        <authorList>
            <person name="Qu J."/>
            <person name="Murali S.C."/>
            <person name="Bandaranaike D."/>
            <person name="Bellair M."/>
            <person name="Blankenburg K."/>
            <person name="Chao H."/>
            <person name="Dinh H."/>
            <person name="Doddapaneni H."/>
            <person name="Downs B."/>
            <person name="Dugan-Rocha S."/>
            <person name="Elkadiri S."/>
            <person name="Gnanaolivu R.D."/>
            <person name="Hernandez B."/>
            <person name="Javaid M."/>
            <person name="Jayaseelan J.C."/>
            <person name="Lee S."/>
            <person name="Li M."/>
            <person name="Ming W."/>
            <person name="Munidasa M."/>
            <person name="Muniz J."/>
            <person name="Nguyen L."/>
            <person name="Ongeri F."/>
            <person name="Osuji N."/>
            <person name="Pu L.-L."/>
            <person name="Puazo M."/>
            <person name="Qu C."/>
            <person name="Quiroz J."/>
            <person name="Raj R."/>
            <person name="Weissenberger G."/>
            <person name="Xin Y."/>
            <person name="Zou X."/>
            <person name="Han Y."/>
            <person name="Richards S."/>
            <person name="Worley K."/>
            <person name="Muzny D."/>
            <person name="Gibbs R."/>
        </authorList>
    </citation>
    <scope>NUCLEOTIDE SEQUENCE</scope>
    <source>
        <strain evidence="1">Sampled in the wild</strain>
    </source>
</reference>
<proteinExistence type="predicted"/>
<comment type="caution">
    <text evidence="1">The sequence shown here is derived from an EMBL/GenBank/DDBJ whole genome shotgun (WGS) entry which is preliminary data.</text>
</comment>
<evidence type="ECO:0000313" key="1">
    <source>
        <dbReference type="EMBL" id="KAG8235659.1"/>
    </source>
</evidence>
<reference evidence="1" key="2">
    <citation type="submission" date="2017-10" db="EMBL/GenBank/DDBJ databases">
        <title>Ladona fulva Genome sequencing and assembly.</title>
        <authorList>
            <person name="Murali S."/>
            <person name="Richards S."/>
            <person name="Bandaranaike D."/>
            <person name="Bellair M."/>
            <person name="Blankenburg K."/>
            <person name="Chao H."/>
            <person name="Dinh H."/>
            <person name="Doddapaneni H."/>
            <person name="Dugan-Rocha S."/>
            <person name="Elkadiri S."/>
            <person name="Gnanaolivu R."/>
            <person name="Hernandez B."/>
            <person name="Skinner E."/>
            <person name="Javaid M."/>
            <person name="Lee S."/>
            <person name="Li M."/>
            <person name="Ming W."/>
            <person name="Munidasa M."/>
            <person name="Muniz J."/>
            <person name="Nguyen L."/>
            <person name="Hughes D."/>
            <person name="Osuji N."/>
            <person name="Pu L.-L."/>
            <person name="Puazo M."/>
            <person name="Qu C."/>
            <person name="Quiroz J."/>
            <person name="Raj R."/>
            <person name="Weissenberger G."/>
            <person name="Xin Y."/>
            <person name="Zou X."/>
            <person name="Han Y."/>
            <person name="Worley K."/>
            <person name="Muzny D."/>
            <person name="Gibbs R."/>
        </authorList>
    </citation>
    <scope>NUCLEOTIDE SEQUENCE</scope>
    <source>
        <strain evidence="1">Sampled in the wild</strain>
    </source>
</reference>
<name>A0A8K0KI38_LADFU</name>
<evidence type="ECO:0000313" key="2">
    <source>
        <dbReference type="Proteomes" id="UP000792457"/>
    </source>
</evidence>
<dbReference type="OrthoDB" id="10265800at2759"/>
<dbReference type="PANTHER" id="PTHR21325">
    <property type="entry name" value="PHOSPHOLIPASE B, PLB1"/>
    <property type="match status" value="1"/>
</dbReference>